<feature type="region of interest" description="Disordered" evidence="4">
    <location>
        <begin position="262"/>
        <end position="355"/>
    </location>
</feature>
<feature type="compositionally biased region" description="Low complexity" evidence="4">
    <location>
        <begin position="327"/>
        <end position="337"/>
    </location>
</feature>
<evidence type="ECO:0000256" key="2">
    <source>
        <dbReference type="ARBA" id="ARBA00022803"/>
    </source>
</evidence>
<feature type="repeat" description="TPR" evidence="3">
    <location>
        <begin position="531"/>
        <end position="564"/>
    </location>
</feature>
<organism evidence="6 7">
    <name type="scientific">Cavenderia fasciculata</name>
    <name type="common">Slime mold</name>
    <name type="synonym">Dictyostelium fasciculatum</name>
    <dbReference type="NCBI Taxonomy" id="261658"/>
    <lineage>
        <taxon>Eukaryota</taxon>
        <taxon>Amoebozoa</taxon>
        <taxon>Evosea</taxon>
        <taxon>Eumycetozoa</taxon>
        <taxon>Dictyostelia</taxon>
        <taxon>Acytosteliales</taxon>
        <taxon>Cavenderiaceae</taxon>
        <taxon>Cavenderia</taxon>
    </lineage>
</organism>
<feature type="region of interest" description="Disordered" evidence="4">
    <location>
        <begin position="394"/>
        <end position="419"/>
    </location>
</feature>
<evidence type="ECO:0000313" key="7">
    <source>
        <dbReference type="Proteomes" id="UP000007797"/>
    </source>
</evidence>
<evidence type="ECO:0000256" key="4">
    <source>
        <dbReference type="SAM" id="MobiDB-lite"/>
    </source>
</evidence>
<feature type="compositionally biased region" description="Low complexity" evidence="4">
    <location>
        <begin position="396"/>
        <end position="419"/>
    </location>
</feature>
<dbReference type="Gene3D" id="1.25.40.10">
    <property type="entry name" value="Tetratricopeptide repeat domain"/>
    <property type="match status" value="2"/>
</dbReference>
<keyword evidence="5" id="KW-0472">Membrane</keyword>
<dbReference type="RefSeq" id="XP_004351341.1">
    <property type="nucleotide sequence ID" value="XM_004351289.1"/>
</dbReference>
<dbReference type="SUPFAM" id="SSF48452">
    <property type="entry name" value="TPR-like"/>
    <property type="match status" value="2"/>
</dbReference>
<dbReference type="Pfam" id="PF13414">
    <property type="entry name" value="TPR_11"/>
    <property type="match status" value="1"/>
</dbReference>
<dbReference type="STRING" id="1054147.F4QB53"/>
<evidence type="ECO:0000256" key="3">
    <source>
        <dbReference type="PROSITE-ProRule" id="PRU00339"/>
    </source>
</evidence>
<reference evidence="7" key="1">
    <citation type="journal article" date="2011" name="Genome Res.">
        <title>Phylogeny-wide analysis of social amoeba genomes highlights ancient origins for complex intercellular communication.</title>
        <authorList>
            <person name="Heidel A.J."/>
            <person name="Lawal H.M."/>
            <person name="Felder M."/>
            <person name="Schilde C."/>
            <person name="Helps N.R."/>
            <person name="Tunggal B."/>
            <person name="Rivero F."/>
            <person name="John U."/>
            <person name="Schleicher M."/>
            <person name="Eichinger L."/>
            <person name="Platzer M."/>
            <person name="Noegel A.A."/>
            <person name="Schaap P."/>
            <person name="Gloeckner G."/>
        </authorList>
    </citation>
    <scope>NUCLEOTIDE SEQUENCE [LARGE SCALE GENOMIC DNA]</scope>
    <source>
        <strain evidence="7">SH3</strain>
    </source>
</reference>
<evidence type="ECO:0000256" key="5">
    <source>
        <dbReference type="SAM" id="Phobius"/>
    </source>
</evidence>
<proteinExistence type="predicted"/>
<name>F4QB53_CACFS</name>
<dbReference type="OrthoDB" id="2423701at2759"/>
<dbReference type="AlphaFoldDB" id="F4QB53"/>
<keyword evidence="5" id="KW-0812">Transmembrane</keyword>
<dbReference type="GeneID" id="14866871"/>
<dbReference type="EMBL" id="GL883027">
    <property type="protein sequence ID" value="EGG14825.1"/>
    <property type="molecule type" value="Genomic_DNA"/>
</dbReference>
<keyword evidence="5" id="KW-1133">Transmembrane helix</keyword>
<dbReference type="SMART" id="SM00028">
    <property type="entry name" value="TPR"/>
    <property type="match status" value="7"/>
</dbReference>
<feature type="region of interest" description="Disordered" evidence="4">
    <location>
        <begin position="1"/>
        <end position="98"/>
    </location>
</feature>
<dbReference type="PANTHER" id="PTHR22904:SF519">
    <property type="entry name" value="TPR REPEAT-CONTAINING PROTEIN"/>
    <property type="match status" value="1"/>
</dbReference>
<dbReference type="KEGG" id="dfa:DFA_10698"/>
<protein>
    <recommendedName>
        <fullName evidence="8">TPR repeat-containing protein</fullName>
    </recommendedName>
</protein>
<evidence type="ECO:0000313" key="6">
    <source>
        <dbReference type="EMBL" id="EGG14825.1"/>
    </source>
</evidence>
<feature type="compositionally biased region" description="Low complexity" evidence="4">
    <location>
        <begin position="727"/>
        <end position="757"/>
    </location>
</feature>
<keyword evidence="7" id="KW-1185">Reference proteome</keyword>
<keyword evidence="1" id="KW-0677">Repeat</keyword>
<feature type="compositionally biased region" description="Low complexity" evidence="4">
    <location>
        <begin position="624"/>
        <end position="720"/>
    </location>
</feature>
<dbReference type="Proteomes" id="UP000007797">
    <property type="component" value="Unassembled WGS sequence"/>
</dbReference>
<dbReference type="OMA" id="KAYICRS"/>
<gene>
    <name evidence="6" type="ORF">DFA_10698</name>
</gene>
<dbReference type="PANTHER" id="PTHR22904">
    <property type="entry name" value="TPR REPEAT CONTAINING PROTEIN"/>
    <property type="match status" value="1"/>
</dbReference>
<feature type="repeat" description="TPR" evidence="3">
    <location>
        <begin position="460"/>
        <end position="493"/>
    </location>
</feature>
<dbReference type="PROSITE" id="PS50005">
    <property type="entry name" value="TPR"/>
    <property type="match status" value="2"/>
</dbReference>
<keyword evidence="2 3" id="KW-0802">TPR repeat</keyword>
<feature type="compositionally biased region" description="Low complexity" evidence="4">
    <location>
        <begin position="10"/>
        <end position="91"/>
    </location>
</feature>
<feature type="transmembrane region" description="Helical" evidence="5">
    <location>
        <begin position="154"/>
        <end position="174"/>
    </location>
</feature>
<feature type="region of interest" description="Disordered" evidence="4">
    <location>
        <begin position="613"/>
        <end position="767"/>
    </location>
</feature>
<evidence type="ECO:0000256" key="1">
    <source>
        <dbReference type="ARBA" id="ARBA00022737"/>
    </source>
</evidence>
<dbReference type="InterPro" id="IPR011990">
    <property type="entry name" value="TPR-like_helical_dom_sf"/>
</dbReference>
<accession>F4QB53</accession>
<dbReference type="InterPro" id="IPR019734">
    <property type="entry name" value="TPR_rpt"/>
</dbReference>
<sequence length="880" mass="96969">MGKKTKKKPTSLSSSSSSSSSSNVVNNNNNNNNNNASLANSSSTSPLTQQQQQQQSNSSSKPSSSSSSSSSSSQDNNNNSNNNNNESNNNSIGGGFQLTSNEKQSMVQTIEKLRNFDYSHLWALSQVQPKPSMCALRLGNDEYYREKNRAAIDYYNTALALGGSNPLLIVTILINRSIAKLRVQDYKKSILDCTLALSIQPNCLKAYICRAYGYFFTKEFRKAFSDHFIAVHLTHPNLPLNQAMRLPSSILWNIVSAQRGNQMQPGGGVSDKMTMEKQSSDQPLTATSSSSSSSSKQKKKQPQQKEKEKETKKQEQETKNKKENGHQHQQQQQQHQQDLYSMPMPIPSHPNSSISFNHKEFQINWISDFNLLAIEEEPCRVHLLLNYTNKLIERGNNNSSNNSNQNNTKNSNSKNNKEQNQNNKELGVLIPAGDSFYNTNWSEFEEYHSQSKSNLSESLSSKQKLLGNTDFQSKNYLAALGHYTKAIKLNPTDPFYYSNRGITYIKLDRYLEAITDCSISIDVQSPTNKNIKAFLRRGAGYATIGDYASSVRDYRAALKIEPESLEVLVGLVKGLQQLEIQMKHKIQLNPTDANLQQSLKSIISELGILTTKINQAPPPPTPTPSLSNTTTPPLSSSSSTPAPTSQVQQQKKPTPTQPTTPNSTVVDTKVPTSTTTATATVTPTTTVPTPTPAPTSTTQTATATVVTNNNNNNTLPTGETNPKKQKTQPSPQQQTQPVVSSPTTSPTSTSPTTTNQPFTYIPPPPTPIPTPKVEITYYKATSNEEKDAQKKNIQFFSKLINKNIGDGDLALLGRAEAHILLGNYSNAVEDLKTAATLLFHSGRLNPDVHKRYLVLTTMIEANNNNKSTTTTTTASELLEI</sequence>
<feature type="compositionally biased region" description="Basic and acidic residues" evidence="4">
    <location>
        <begin position="303"/>
        <end position="326"/>
    </location>
</feature>
<dbReference type="GO" id="GO:0051879">
    <property type="term" value="F:Hsp90 protein binding"/>
    <property type="evidence" value="ECO:0007669"/>
    <property type="project" value="TreeGrafter"/>
</dbReference>
<evidence type="ECO:0008006" key="8">
    <source>
        <dbReference type="Google" id="ProtNLM"/>
    </source>
</evidence>